<keyword evidence="7" id="KW-1185">Reference proteome</keyword>
<organism evidence="6 7">
    <name type="scientific">Agromyces lapidis</name>
    <dbReference type="NCBI Taxonomy" id="279574"/>
    <lineage>
        <taxon>Bacteria</taxon>
        <taxon>Bacillati</taxon>
        <taxon>Actinomycetota</taxon>
        <taxon>Actinomycetes</taxon>
        <taxon>Micrococcales</taxon>
        <taxon>Microbacteriaceae</taxon>
        <taxon>Agromyces</taxon>
    </lineage>
</organism>
<gene>
    <name evidence="6" type="ORF">ACFFQV_01380</name>
</gene>
<dbReference type="InterPro" id="IPR014743">
    <property type="entry name" value="Cl-channel_core"/>
</dbReference>
<dbReference type="Gene3D" id="1.10.3080.10">
    <property type="entry name" value="Clc chloride channel"/>
    <property type="match status" value="1"/>
</dbReference>
<dbReference type="InterPro" id="IPR050368">
    <property type="entry name" value="ClC-type_chloride_channel"/>
</dbReference>
<evidence type="ECO:0000256" key="5">
    <source>
        <dbReference type="SAM" id="Phobius"/>
    </source>
</evidence>
<feature type="transmembrane region" description="Helical" evidence="5">
    <location>
        <begin position="101"/>
        <end position="121"/>
    </location>
</feature>
<name>A0ABV5SKT1_9MICO</name>
<evidence type="ECO:0000256" key="4">
    <source>
        <dbReference type="ARBA" id="ARBA00023136"/>
    </source>
</evidence>
<reference evidence="6 7" key="1">
    <citation type="submission" date="2024-09" db="EMBL/GenBank/DDBJ databases">
        <authorList>
            <person name="Sun Q."/>
            <person name="Mori K."/>
        </authorList>
    </citation>
    <scope>NUCLEOTIDE SEQUENCE [LARGE SCALE GENOMIC DNA]</scope>
    <source>
        <strain evidence="6 7">JCM 14321</strain>
    </source>
</reference>
<feature type="transmembrane region" description="Helical" evidence="5">
    <location>
        <begin position="191"/>
        <end position="208"/>
    </location>
</feature>
<dbReference type="InterPro" id="IPR001807">
    <property type="entry name" value="ClC"/>
</dbReference>
<protein>
    <submittedName>
        <fullName evidence="6">Ion channel protein</fullName>
    </submittedName>
</protein>
<keyword evidence="4 5" id="KW-0472">Membrane</keyword>
<dbReference type="SUPFAM" id="SSF81340">
    <property type="entry name" value="Clc chloride channel"/>
    <property type="match status" value="1"/>
</dbReference>
<dbReference type="EMBL" id="JBHMBL010000001">
    <property type="protein sequence ID" value="MFB9640928.1"/>
    <property type="molecule type" value="Genomic_DNA"/>
</dbReference>
<comment type="subcellular location">
    <subcellularLocation>
        <location evidence="1">Membrane</location>
        <topology evidence="1">Multi-pass membrane protein</topology>
    </subcellularLocation>
</comment>
<comment type="caution">
    <text evidence="6">The sequence shown here is derived from an EMBL/GenBank/DDBJ whole genome shotgun (WGS) entry which is preliminary data.</text>
</comment>
<dbReference type="Pfam" id="PF00654">
    <property type="entry name" value="Voltage_CLC"/>
    <property type="match status" value="1"/>
</dbReference>
<feature type="transmembrane region" description="Helical" evidence="5">
    <location>
        <begin position="374"/>
        <end position="404"/>
    </location>
</feature>
<keyword evidence="3 5" id="KW-1133">Transmembrane helix</keyword>
<evidence type="ECO:0000256" key="3">
    <source>
        <dbReference type="ARBA" id="ARBA00022989"/>
    </source>
</evidence>
<dbReference type="PANTHER" id="PTHR43427:SF9">
    <property type="entry name" value="ION-TRANSPORT PROTEIN YFEO-RELATED"/>
    <property type="match status" value="1"/>
</dbReference>
<dbReference type="NCBIfam" id="NF002971">
    <property type="entry name" value="PRK03655.1"/>
    <property type="match status" value="1"/>
</dbReference>
<accession>A0ABV5SKT1</accession>
<feature type="transmembrane region" description="Helical" evidence="5">
    <location>
        <begin position="263"/>
        <end position="283"/>
    </location>
</feature>
<dbReference type="PANTHER" id="PTHR43427">
    <property type="entry name" value="CHLORIDE CHANNEL PROTEIN CLC-E"/>
    <property type="match status" value="1"/>
</dbReference>
<feature type="transmembrane region" description="Helical" evidence="5">
    <location>
        <begin position="303"/>
        <end position="323"/>
    </location>
</feature>
<dbReference type="Proteomes" id="UP001589667">
    <property type="component" value="Unassembled WGS sequence"/>
</dbReference>
<evidence type="ECO:0000313" key="7">
    <source>
        <dbReference type="Proteomes" id="UP001589667"/>
    </source>
</evidence>
<feature type="transmembrane region" description="Helical" evidence="5">
    <location>
        <begin position="228"/>
        <end position="251"/>
    </location>
</feature>
<feature type="transmembrane region" description="Helical" evidence="5">
    <location>
        <begin position="152"/>
        <end position="179"/>
    </location>
</feature>
<keyword evidence="2 5" id="KW-0812">Transmembrane</keyword>
<proteinExistence type="predicted"/>
<feature type="transmembrane region" description="Helical" evidence="5">
    <location>
        <begin position="335"/>
        <end position="368"/>
    </location>
</feature>
<dbReference type="CDD" id="cd00400">
    <property type="entry name" value="Voltage_gated_ClC"/>
    <property type="match status" value="1"/>
</dbReference>
<feature type="transmembrane region" description="Helical" evidence="5">
    <location>
        <begin position="61"/>
        <end position="81"/>
    </location>
</feature>
<dbReference type="RefSeq" id="WP_157423666.1">
    <property type="nucleotide sequence ID" value="NZ_BAAANI010000008.1"/>
</dbReference>
<sequence length="432" mass="43556">MPLTPAGPTVKQLIVLALPAVAVGAGSALVLWLLDIGSAWLQEQLWTTLPGLVGATGSTPWWIILTMTLIGAAVGLVVWLMPGHAGNDSAVGGLEGPPPPLLALPSLLIAVVLGLAGGVSLGPENPIMAINGALTVAVFARMSKAVPANLTVMLAASGTLGALFGTPVGAALAFTGTLAAVKGGGSLWDRLFLPLASASAGAITMHLLGAPTISFAVEPMTEVGGIDLLTGALVAGVAALAAIAIAWAFPYVHRAFHAMRNPLVFTTLGGLVLGILGAIGGPITMFKGLEETGELLANPDDYTVLQLVMFAVIKLIALLVAASAGFRGGRIFPMVFIGVAIGLVGHAVIPGMPISLAIACGALGTVLVATRDGWIALFVAAIIVGDPLVLPVMCVVILPVWLLVTRAPALEITAPEPAEPTTPAEPAEPARS</sequence>
<evidence type="ECO:0000313" key="6">
    <source>
        <dbReference type="EMBL" id="MFB9640928.1"/>
    </source>
</evidence>
<feature type="transmembrane region" description="Helical" evidence="5">
    <location>
        <begin position="12"/>
        <end position="34"/>
    </location>
</feature>
<evidence type="ECO:0000256" key="1">
    <source>
        <dbReference type="ARBA" id="ARBA00004141"/>
    </source>
</evidence>
<dbReference type="PRINTS" id="PR00762">
    <property type="entry name" value="CLCHANNEL"/>
</dbReference>
<evidence type="ECO:0000256" key="2">
    <source>
        <dbReference type="ARBA" id="ARBA00022692"/>
    </source>
</evidence>